<feature type="region of interest" description="Disordered" evidence="14">
    <location>
        <begin position="739"/>
        <end position="777"/>
    </location>
</feature>
<evidence type="ECO:0000259" key="16">
    <source>
        <dbReference type="Pfam" id="PF00905"/>
    </source>
</evidence>
<dbReference type="GO" id="GO:0008955">
    <property type="term" value="F:peptidoglycan glycosyltransferase activity"/>
    <property type="evidence" value="ECO:0007669"/>
    <property type="project" value="UniProtKB-EC"/>
</dbReference>
<sequence length="777" mass="83929">MRPKRFVRFTVKRSYSSGQTSRGWFRTSPFESCRVACGPEESAPSRILVFMAWRDVEAKVKKAAQTESKPTSTASALWSIGKLSALAGVIVAAVMIPAATATTMTTREITADVMDLPLELQEIPNPQTTELFASNGERLAYFYEENRQDIPLDEISPVMQDALLAIEDYRFYEHGALDLRGTLRALVNNAAEGQTQGGSTITQQLVKLTTLQQATTPEQRAAAVEQSVARKIRELKLAIGFEEKYTKDEILERYLNIAYFGSGAYGVNAASQRYFSVAPADLTVSQAALLAGLVKNPVEFDPRIYPERALQRRNTVLSVMAQHGKITPEEAEQLSKEPLGLNVTDFANGCVGSVASFSCDYIRRVLLEEEALGDTYDERKRQLERGGLTIKSNIDVTMQNAANAAAANNVDPTDQAIGALALVEPGTGKVRALAQSRPMGDDKAAGQSYINFTVPERYGQSMGFQAGSTFKMFTVAAALKKGIPTSKTYGSPQNMTMPRGTYFDCEGRGTDQWQVSNSTGSGTFNMYTGTRQSVNTYFAQLERDAGLCDTVRMAEAMGITVPYDPDNGVTGQVPSFTLGPIEVSPLDMAAAYAVPASGGMYCKPMPIDEILDRQGNVIKKYEPECNRVLTEDEAAQINDILRGVQEPGGFGYQSGTGLAIPSAAKTGTTNDTKSVWYAGYTPELAAAAMIAGANNEGQPIDLRGQVVKGRVPGNIASGSGLAGPMWADAMQAIQSTLAPVNFAPPPRRQPQPLNRASQQQRQPQAPPAADEPPADDD</sequence>
<dbReference type="GO" id="GO:0008360">
    <property type="term" value="P:regulation of cell shape"/>
    <property type="evidence" value="ECO:0007669"/>
    <property type="project" value="UniProtKB-KW"/>
</dbReference>
<reference evidence="18 19" key="1">
    <citation type="submission" date="2018-10" db="EMBL/GenBank/DDBJ databases">
        <title>Aeromicrobium sp. 9W16Y-2 whole genome shotgun sequence.</title>
        <authorList>
            <person name="Li F."/>
        </authorList>
    </citation>
    <scope>NUCLEOTIDE SEQUENCE [LARGE SCALE GENOMIC DNA]</scope>
    <source>
        <strain evidence="18 19">9W16Y-2</strain>
    </source>
</reference>
<dbReference type="Gene3D" id="1.10.3810.10">
    <property type="entry name" value="Biosynthetic peptidoglycan transglycosylase-like"/>
    <property type="match status" value="1"/>
</dbReference>
<dbReference type="InterPro" id="IPR036950">
    <property type="entry name" value="PBP_transglycosylase"/>
</dbReference>
<name>A0A3L8PRF3_9ACTN</name>
<gene>
    <name evidence="18" type="ORF">D9V41_02225</name>
</gene>
<dbReference type="InterPro" id="IPR023346">
    <property type="entry name" value="Lysozyme-like_dom_sf"/>
</dbReference>
<dbReference type="Pfam" id="PF00912">
    <property type="entry name" value="Transgly"/>
    <property type="match status" value="1"/>
</dbReference>
<dbReference type="GO" id="GO:0006508">
    <property type="term" value="P:proteolysis"/>
    <property type="evidence" value="ECO:0007669"/>
    <property type="project" value="UniProtKB-KW"/>
</dbReference>
<evidence type="ECO:0000256" key="14">
    <source>
        <dbReference type="SAM" id="MobiDB-lite"/>
    </source>
</evidence>
<keyword evidence="15" id="KW-0812">Transmembrane</keyword>
<keyword evidence="9" id="KW-0573">Peptidoglycan synthesis</keyword>
<keyword evidence="7" id="KW-0378">Hydrolase</keyword>
<evidence type="ECO:0000256" key="4">
    <source>
        <dbReference type="ARBA" id="ARBA00022670"/>
    </source>
</evidence>
<evidence type="ECO:0000256" key="15">
    <source>
        <dbReference type="SAM" id="Phobius"/>
    </source>
</evidence>
<dbReference type="Gene3D" id="3.40.710.10">
    <property type="entry name" value="DD-peptidase/beta-lactamase superfamily"/>
    <property type="match status" value="1"/>
</dbReference>
<dbReference type="InterPro" id="IPR050396">
    <property type="entry name" value="Glycosyltr_51/Transpeptidase"/>
</dbReference>
<organism evidence="18 19">
    <name type="scientific">Aeromicrobium phragmitis</name>
    <dbReference type="NCBI Taxonomy" id="2478914"/>
    <lineage>
        <taxon>Bacteria</taxon>
        <taxon>Bacillati</taxon>
        <taxon>Actinomycetota</taxon>
        <taxon>Actinomycetes</taxon>
        <taxon>Propionibacteriales</taxon>
        <taxon>Nocardioidaceae</taxon>
        <taxon>Aeromicrobium</taxon>
    </lineage>
</organism>
<evidence type="ECO:0000256" key="12">
    <source>
        <dbReference type="ARBA" id="ARBA00034000"/>
    </source>
</evidence>
<dbReference type="PANTHER" id="PTHR32282:SF33">
    <property type="entry name" value="PEPTIDOGLYCAN GLYCOSYLTRANSFERASE"/>
    <property type="match status" value="1"/>
</dbReference>
<evidence type="ECO:0000256" key="1">
    <source>
        <dbReference type="ARBA" id="ARBA00007090"/>
    </source>
</evidence>
<dbReference type="SUPFAM" id="SSF53955">
    <property type="entry name" value="Lysozyme-like"/>
    <property type="match status" value="1"/>
</dbReference>
<dbReference type="SUPFAM" id="SSF56601">
    <property type="entry name" value="beta-lactamase/transpeptidase-like"/>
    <property type="match status" value="1"/>
</dbReference>
<keyword evidence="3" id="KW-0121">Carboxypeptidase</keyword>
<keyword evidence="4" id="KW-0645">Protease</keyword>
<feature type="domain" description="Penicillin-binding protein transpeptidase" evidence="16">
    <location>
        <begin position="419"/>
        <end position="696"/>
    </location>
</feature>
<comment type="similarity">
    <text evidence="1">In the C-terminal section; belongs to the transpeptidase family.</text>
</comment>
<dbReference type="GO" id="GO:0030288">
    <property type="term" value="C:outer membrane-bounded periplasmic space"/>
    <property type="evidence" value="ECO:0007669"/>
    <property type="project" value="TreeGrafter"/>
</dbReference>
<dbReference type="InterPro" id="IPR001264">
    <property type="entry name" value="Glyco_trans_51"/>
</dbReference>
<dbReference type="GO" id="GO:0009002">
    <property type="term" value="F:serine-type D-Ala-D-Ala carboxypeptidase activity"/>
    <property type="evidence" value="ECO:0007669"/>
    <property type="project" value="UniProtKB-EC"/>
</dbReference>
<feature type="transmembrane region" description="Helical" evidence="15">
    <location>
        <begin position="76"/>
        <end position="99"/>
    </location>
</feature>
<evidence type="ECO:0000256" key="7">
    <source>
        <dbReference type="ARBA" id="ARBA00022801"/>
    </source>
</evidence>
<evidence type="ECO:0000259" key="17">
    <source>
        <dbReference type="Pfam" id="PF00912"/>
    </source>
</evidence>
<dbReference type="Pfam" id="PF00905">
    <property type="entry name" value="Transpeptidase"/>
    <property type="match status" value="1"/>
</dbReference>
<proteinExistence type="inferred from homology"/>
<keyword evidence="11" id="KW-0961">Cell wall biogenesis/degradation</keyword>
<dbReference type="GO" id="GO:0009252">
    <property type="term" value="P:peptidoglycan biosynthetic process"/>
    <property type="evidence" value="ECO:0007669"/>
    <property type="project" value="UniProtKB-KW"/>
</dbReference>
<evidence type="ECO:0000256" key="3">
    <source>
        <dbReference type="ARBA" id="ARBA00022645"/>
    </source>
</evidence>
<dbReference type="OrthoDB" id="9766909at2"/>
<evidence type="ECO:0000313" key="19">
    <source>
        <dbReference type="Proteomes" id="UP000282515"/>
    </source>
</evidence>
<dbReference type="EMBL" id="RDBF01000001">
    <property type="protein sequence ID" value="RLV57469.1"/>
    <property type="molecule type" value="Genomic_DNA"/>
</dbReference>
<keyword evidence="15" id="KW-0472">Membrane</keyword>
<dbReference type="GO" id="GO:0008658">
    <property type="term" value="F:penicillin binding"/>
    <property type="evidence" value="ECO:0007669"/>
    <property type="project" value="InterPro"/>
</dbReference>
<dbReference type="GO" id="GO:0071555">
    <property type="term" value="P:cell wall organization"/>
    <property type="evidence" value="ECO:0007669"/>
    <property type="project" value="UniProtKB-KW"/>
</dbReference>
<comment type="catalytic activity">
    <reaction evidence="12">
        <text>Preferential cleavage: (Ac)2-L-Lys-D-Ala-|-D-Ala. Also transpeptidation of peptidyl-alanyl moieties that are N-acyl substituents of D-alanine.</text>
        <dbReference type="EC" id="3.4.16.4"/>
    </reaction>
</comment>
<keyword evidence="5" id="KW-0328">Glycosyltransferase</keyword>
<feature type="domain" description="Glycosyl transferase family 51" evidence="17">
    <location>
        <begin position="137"/>
        <end position="320"/>
    </location>
</feature>
<feature type="compositionally biased region" description="Low complexity" evidence="14">
    <location>
        <begin position="750"/>
        <end position="763"/>
    </location>
</feature>
<evidence type="ECO:0000313" key="18">
    <source>
        <dbReference type="EMBL" id="RLV57469.1"/>
    </source>
</evidence>
<evidence type="ECO:0000256" key="11">
    <source>
        <dbReference type="ARBA" id="ARBA00023316"/>
    </source>
</evidence>
<evidence type="ECO:0000256" key="5">
    <source>
        <dbReference type="ARBA" id="ARBA00022676"/>
    </source>
</evidence>
<evidence type="ECO:0000256" key="13">
    <source>
        <dbReference type="ARBA" id="ARBA00049902"/>
    </source>
</evidence>
<evidence type="ECO:0000256" key="9">
    <source>
        <dbReference type="ARBA" id="ARBA00022984"/>
    </source>
</evidence>
<evidence type="ECO:0000256" key="8">
    <source>
        <dbReference type="ARBA" id="ARBA00022960"/>
    </source>
</evidence>
<dbReference type="PANTHER" id="PTHR32282">
    <property type="entry name" value="BINDING PROTEIN TRANSPEPTIDASE, PUTATIVE-RELATED"/>
    <property type="match status" value="1"/>
</dbReference>
<keyword evidence="8" id="KW-0133">Cell shape</keyword>
<evidence type="ECO:0000256" key="10">
    <source>
        <dbReference type="ARBA" id="ARBA00023268"/>
    </source>
</evidence>
<comment type="caution">
    <text evidence="18">The sequence shown here is derived from an EMBL/GenBank/DDBJ whole genome shotgun (WGS) entry which is preliminary data.</text>
</comment>
<evidence type="ECO:0000256" key="6">
    <source>
        <dbReference type="ARBA" id="ARBA00022679"/>
    </source>
</evidence>
<evidence type="ECO:0000256" key="2">
    <source>
        <dbReference type="ARBA" id="ARBA00007739"/>
    </source>
</evidence>
<accession>A0A3L8PRF3</accession>
<comment type="similarity">
    <text evidence="2">In the N-terminal section; belongs to the glycosyltransferase 51 family.</text>
</comment>
<keyword evidence="6" id="KW-0808">Transferase</keyword>
<keyword evidence="10" id="KW-0511">Multifunctional enzyme</keyword>
<protein>
    <submittedName>
        <fullName evidence="18">Penicillin-binding protein</fullName>
    </submittedName>
</protein>
<comment type="catalytic activity">
    <reaction evidence="13">
        <text>[GlcNAc-(1-&gt;4)-Mur2Ac(oyl-L-Ala-gamma-D-Glu-L-Lys-D-Ala-D-Ala)](n)-di-trans,octa-cis-undecaprenyl diphosphate + beta-D-GlcNAc-(1-&gt;4)-Mur2Ac(oyl-L-Ala-gamma-D-Glu-L-Lys-D-Ala-D-Ala)-di-trans,octa-cis-undecaprenyl diphosphate = [GlcNAc-(1-&gt;4)-Mur2Ac(oyl-L-Ala-gamma-D-Glu-L-Lys-D-Ala-D-Ala)](n+1)-di-trans,octa-cis-undecaprenyl diphosphate + di-trans,octa-cis-undecaprenyl diphosphate + H(+)</text>
        <dbReference type="Rhea" id="RHEA:23708"/>
        <dbReference type="Rhea" id="RHEA-COMP:9602"/>
        <dbReference type="Rhea" id="RHEA-COMP:9603"/>
        <dbReference type="ChEBI" id="CHEBI:15378"/>
        <dbReference type="ChEBI" id="CHEBI:58405"/>
        <dbReference type="ChEBI" id="CHEBI:60033"/>
        <dbReference type="ChEBI" id="CHEBI:78435"/>
        <dbReference type="EC" id="2.4.99.28"/>
    </reaction>
</comment>
<keyword evidence="19" id="KW-1185">Reference proteome</keyword>
<dbReference type="InterPro" id="IPR001460">
    <property type="entry name" value="PCN-bd_Tpept"/>
</dbReference>
<keyword evidence="15" id="KW-1133">Transmembrane helix</keyword>
<dbReference type="FunFam" id="1.10.3810.10:FF:000001">
    <property type="entry name" value="Penicillin-binding protein 1A"/>
    <property type="match status" value="1"/>
</dbReference>
<dbReference type="Proteomes" id="UP000282515">
    <property type="component" value="Unassembled WGS sequence"/>
</dbReference>
<dbReference type="InterPro" id="IPR012338">
    <property type="entry name" value="Beta-lactam/transpept-like"/>
</dbReference>
<dbReference type="AlphaFoldDB" id="A0A3L8PRF3"/>